<dbReference type="OrthoDB" id="1551172at2"/>
<dbReference type="KEGG" id="fmr:Fuma_02835"/>
<dbReference type="AlphaFoldDB" id="A0A1P8WGL8"/>
<keyword evidence="3" id="KW-1185">Reference proteome</keyword>
<accession>A0A1P8WGL8</accession>
<dbReference type="EMBL" id="CP017641">
    <property type="protein sequence ID" value="APZ96417.1"/>
    <property type="molecule type" value="Genomic_DNA"/>
</dbReference>
<protein>
    <submittedName>
        <fullName evidence="1">Uncharacterized protein</fullName>
    </submittedName>
</protein>
<dbReference type="Proteomes" id="UP000187735">
    <property type="component" value="Chromosome"/>
</dbReference>
<dbReference type="KEGG" id="fmr:Fuma_06086"/>
<gene>
    <name evidence="1" type="ORF">Fuma_02835</name>
    <name evidence="2" type="ORF">Fuma_06086</name>
</gene>
<proteinExistence type="predicted"/>
<evidence type="ECO:0000313" key="1">
    <source>
        <dbReference type="EMBL" id="APZ93218.1"/>
    </source>
</evidence>
<dbReference type="STRING" id="1891926.Fuma_02835"/>
<reference evidence="1 3" key="1">
    <citation type="journal article" date="2016" name="Front. Microbiol.">
        <title>Fuerstia marisgermanicae gen. nov., sp. nov., an Unusual Member of the Phylum Planctomycetes from the German Wadden Sea.</title>
        <authorList>
            <person name="Kohn T."/>
            <person name="Heuer A."/>
            <person name="Jogler M."/>
            <person name="Vollmers J."/>
            <person name="Boedeker C."/>
            <person name="Bunk B."/>
            <person name="Rast P."/>
            <person name="Borchert D."/>
            <person name="Glockner I."/>
            <person name="Freese H.M."/>
            <person name="Klenk H.P."/>
            <person name="Overmann J."/>
            <person name="Kaster A.K."/>
            <person name="Rohde M."/>
            <person name="Wiegand S."/>
            <person name="Jogler C."/>
        </authorList>
    </citation>
    <scope>NUCLEOTIDE SEQUENCE [LARGE SCALE GENOMIC DNA]</scope>
    <source>
        <strain evidence="1 3">NH11</strain>
    </source>
</reference>
<name>A0A1P8WGL8_9PLAN</name>
<dbReference type="EMBL" id="CP017641">
    <property type="protein sequence ID" value="APZ93218.1"/>
    <property type="molecule type" value="Genomic_DNA"/>
</dbReference>
<organism evidence="1 3">
    <name type="scientific">Fuerstiella marisgermanici</name>
    <dbReference type="NCBI Taxonomy" id="1891926"/>
    <lineage>
        <taxon>Bacteria</taxon>
        <taxon>Pseudomonadati</taxon>
        <taxon>Planctomycetota</taxon>
        <taxon>Planctomycetia</taxon>
        <taxon>Planctomycetales</taxon>
        <taxon>Planctomycetaceae</taxon>
        <taxon>Fuerstiella</taxon>
    </lineage>
</organism>
<evidence type="ECO:0000313" key="3">
    <source>
        <dbReference type="Proteomes" id="UP000187735"/>
    </source>
</evidence>
<dbReference type="RefSeq" id="WP_145944171.1">
    <property type="nucleotide sequence ID" value="NZ_CP017641.1"/>
</dbReference>
<sequence length="109" mass="12785">MMAWIRLRHGRHNLLTTESEREVDGPVFGPFLTIHENEGRDIRCGEAWTLRIVDGSVYYGGMYYRTWEIFHGSVRDSERDRVCCFSPDLAEPPHWDEFSNESFAVVLFD</sequence>
<evidence type="ECO:0000313" key="2">
    <source>
        <dbReference type="EMBL" id="APZ96417.1"/>
    </source>
</evidence>